<evidence type="ECO:0000256" key="4">
    <source>
        <dbReference type="ARBA" id="ARBA00022801"/>
    </source>
</evidence>
<dbReference type="PRINTS" id="PR00368">
    <property type="entry name" value="FADPNR"/>
</dbReference>
<feature type="domain" description="Pyridine nucleotide-disulphide oxidoreductase dimerisation" evidence="13">
    <location>
        <begin position="400"/>
        <end position="508"/>
    </location>
</feature>
<dbReference type="SUPFAM" id="SSF49899">
    <property type="entry name" value="Concanavalin A-like lectins/glucanases"/>
    <property type="match status" value="1"/>
</dbReference>
<dbReference type="Pfam" id="PF17851">
    <property type="entry name" value="GH43_C2"/>
    <property type="match status" value="1"/>
</dbReference>
<protein>
    <recommendedName>
        <fullName evidence="11">Dihydrolipoyl dehydrogenase</fullName>
        <ecNumber evidence="11">1.8.1.4</ecNumber>
    </recommendedName>
</protein>
<dbReference type="SUPFAM" id="SSF55424">
    <property type="entry name" value="FAD/NAD-linked reductases, dimerisation (C-terminal) domain"/>
    <property type="match status" value="1"/>
</dbReference>
<dbReference type="CDD" id="cd09001">
    <property type="entry name" value="GH43_FsAxh1-like"/>
    <property type="match status" value="1"/>
</dbReference>
<dbReference type="PROSITE" id="PS00076">
    <property type="entry name" value="PYRIDINE_REDOX_1"/>
    <property type="match status" value="1"/>
</dbReference>
<evidence type="ECO:0000256" key="8">
    <source>
        <dbReference type="ARBA" id="ARBA00023157"/>
    </source>
</evidence>
<dbReference type="Pfam" id="PF07992">
    <property type="entry name" value="Pyr_redox_2"/>
    <property type="match status" value="1"/>
</dbReference>
<keyword evidence="3 11" id="KW-0285">Flavoprotein</keyword>
<feature type="domain" description="Beta-xylosidase C-terminal Concanavalin A-like" evidence="15">
    <location>
        <begin position="825"/>
        <end position="1013"/>
    </location>
</feature>
<dbReference type="InterPro" id="IPR006258">
    <property type="entry name" value="Lipoamide_DH"/>
</dbReference>
<dbReference type="InterPro" id="IPR012999">
    <property type="entry name" value="Pyr_OxRdtase_I_AS"/>
</dbReference>
<keyword evidence="10" id="KW-0326">Glycosidase</keyword>
<comment type="similarity">
    <text evidence="1 11">Belongs to the class-I pyridine nucleotide-disulfide oxidoreductase family.</text>
</comment>
<keyword evidence="4" id="KW-0378">Hydrolase</keyword>
<dbReference type="SUPFAM" id="SSF51905">
    <property type="entry name" value="FAD/NAD(P)-binding domain"/>
    <property type="match status" value="1"/>
</dbReference>
<evidence type="ECO:0000256" key="3">
    <source>
        <dbReference type="ARBA" id="ARBA00022630"/>
    </source>
</evidence>
<proteinExistence type="inferred from homology"/>
<dbReference type="InterPro" id="IPR023296">
    <property type="entry name" value="Glyco_hydro_beta-prop_sf"/>
</dbReference>
<dbReference type="InterPro" id="IPR004099">
    <property type="entry name" value="Pyr_nucl-diS_OxRdtase_dimer"/>
</dbReference>
<dbReference type="InterPro" id="IPR036188">
    <property type="entry name" value="FAD/NAD-bd_sf"/>
</dbReference>
<keyword evidence="8" id="KW-1015">Disulfide bond</keyword>
<keyword evidence="9 11" id="KW-0676">Redox-active center</keyword>
<evidence type="ECO:0000256" key="12">
    <source>
        <dbReference type="SAM" id="MobiDB-lite"/>
    </source>
</evidence>
<dbReference type="InterPro" id="IPR006710">
    <property type="entry name" value="Glyco_hydro_43"/>
</dbReference>
<comment type="catalytic activity">
    <reaction evidence="11">
        <text>N(6)-[(R)-dihydrolipoyl]-L-lysyl-[protein] + NAD(+) = N(6)-[(R)-lipoyl]-L-lysyl-[protein] + NADH + H(+)</text>
        <dbReference type="Rhea" id="RHEA:15045"/>
        <dbReference type="Rhea" id="RHEA-COMP:10474"/>
        <dbReference type="Rhea" id="RHEA-COMP:10475"/>
        <dbReference type="ChEBI" id="CHEBI:15378"/>
        <dbReference type="ChEBI" id="CHEBI:57540"/>
        <dbReference type="ChEBI" id="CHEBI:57945"/>
        <dbReference type="ChEBI" id="CHEBI:83099"/>
        <dbReference type="ChEBI" id="CHEBI:83100"/>
        <dbReference type="EC" id="1.8.1.4"/>
    </reaction>
</comment>
<dbReference type="Pfam" id="PF02852">
    <property type="entry name" value="Pyr_redox_dim"/>
    <property type="match status" value="1"/>
</dbReference>
<dbReference type="Gene3D" id="2.60.120.200">
    <property type="match status" value="1"/>
</dbReference>
<dbReference type="Gene3D" id="3.30.390.30">
    <property type="match status" value="1"/>
</dbReference>
<dbReference type="InterPro" id="IPR023753">
    <property type="entry name" value="FAD/NAD-binding_dom"/>
</dbReference>
<keyword evidence="17" id="KW-1185">Reference proteome</keyword>
<dbReference type="Proteomes" id="UP001465976">
    <property type="component" value="Unassembled WGS sequence"/>
</dbReference>
<sequence length="1042" mass="111715">MLQLQRTAQRNLSLRLRHSTFAHTSTSALSLSSRLRRGYATESSDPYDVVVIGGGPGGYVAAIKAAQLGLRTACVEKRGSLGGTCLNVGCIPSKAMLNNSHLYHQAQHDFKKRGIEVGDVTLNLPTMLAAKDTSVTGLTKGVEFLFKQYGVTYIKGTASFASPTEISVTLNEDQSKTNITAKNTIIATGSEVTPFPGGAVPAIDEKVIVSSTGALSLEKVPEKMVVIGGGVIGLELGSVWSRLGAEVTVVEFLGGIGGAGIDEEVAKQFQRLLAKQGLKFKLNTKVVGGERVQGANGDAVTVKVEAAKGGKEEEINADVVLVAIGRRPYTEGLNLEAIGVEVDGKGRIVIDDQFNTSVKGIKCIGDVTFGPMLAHKAEEEGIAAVEYIKTGHGHVNYNAIPSVVYTHPEVAWVGKTEQDLKKEGVQYNVGKFSFSANSRAKTNVDTDGFVKILAEKETDRILGVHIIGPNAGEQIAEGVLAMEYGASAEDVARTTHAHPTLSEAFKEALRLGLALLGALSAFSSISAFNNPPFWQDLADLDIRRVGDVYYYSSSTMHYSPGAPVLRSYDLFNWEYIGHSVPVLDFGSNYNLSGGRAYVKGIWASFFGFNSKNNVWYWGGCIEFAKTYIYSASSPTGPWSRITTLNKCYYDSGFLVDDDGTMYVSYTSNNNVWVAQLSSDAKSEVKSQQVYVPPSDIEGSRMYKRNGQYYILLTHPASAEYTLKASSPFGTYSVKNLVNGLAAPGGTGGGNPHQGGLVDTPNGQWYYMAFIDAYPGGRIPVLAPISWGSDGFPSVNLVNGKWGDTYSDPATAHPVGSLTGVDYFTSLSNQWEWNHNPDTTKYTVGSGLVLRTTTVTTDLYSARNTITHRILGPISTATIKINYSSMKDGDRAGLALLRDSSAWIGVKRDNGAYIVGMTNGITMDANWNTNSTGLTVANASISGGTIYLRATADIRPNGNRAVNFYYSIDGSSFKSLGPTFTMINAWEFFMGYRFAIFNYATSALGGQVTINFFQLDAGQGSAPPSIEGGGDSTTTTTPSAPDL</sequence>
<dbReference type="EMBL" id="JBAHYK010000305">
    <property type="protein sequence ID" value="KAL0575431.1"/>
    <property type="molecule type" value="Genomic_DNA"/>
</dbReference>
<evidence type="ECO:0000256" key="10">
    <source>
        <dbReference type="ARBA" id="ARBA00023295"/>
    </source>
</evidence>
<evidence type="ECO:0000256" key="2">
    <source>
        <dbReference type="ARBA" id="ARBA00009865"/>
    </source>
</evidence>
<evidence type="ECO:0000256" key="1">
    <source>
        <dbReference type="ARBA" id="ARBA00007532"/>
    </source>
</evidence>
<dbReference type="InterPro" id="IPR016156">
    <property type="entry name" value="FAD/NAD-linked_Rdtase_dimer_sf"/>
</dbReference>
<evidence type="ECO:0000313" key="17">
    <source>
        <dbReference type="Proteomes" id="UP001465976"/>
    </source>
</evidence>
<keyword evidence="7 11" id="KW-0520">NAD</keyword>
<dbReference type="GO" id="GO:0004148">
    <property type="term" value="F:dihydrolipoyl dehydrogenase (NADH) activity"/>
    <property type="evidence" value="ECO:0007669"/>
    <property type="project" value="UniProtKB-EC"/>
</dbReference>
<evidence type="ECO:0000259" key="14">
    <source>
        <dbReference type="Pfam" id="PF07992"/>
    </source>
</evidence>
<evidence type="ECO:0000256" key="11">
    <source>
        <dbReference type="RuleBase" id="RU003692"/>
    </source>
</evidence>
<evidence type="ECO:0000256" key="6">
    <source>
        <dbReference type="ARBA" id="ARBA00023002"/>
    </source>
</evidence>
<organism evidence="16 17">
    <name type="scientific">Marasmius crinis-equi</name>
    <dbReference type="NCBI Taxonomy" id="585013"/>
    <lineage>
        <taxon>Eukaryota</taxon>
        <taxon>Fungi</taxon>
        <taxon>Dikarya</taxon>
        <taxon>Basidiomycota</taxon>
        <taxon>Agaricomycotina</taxon>
        <taxon>Agaricomycetes</taxon>
        <taxon>Agaricomycetidae</taxon>
        <taxon>Agaricales</taxon>
        <taxon>Marasmiineae</taxon>
        <taxon>Marasmiaceae</taxon>
        <taxon>Marasmius</taxon>
    </lineage>
</organism>
<dbReference type="Gene3D" id="3.50.50.60">
    <property type="entry name" value="FAD/NAD(P)-binding domain"/>
    <property type="match status" value="2"/>
</dbReference>
<evidence type="ECO:0000259" key="15">
    <source>
        <dbReference type="Pfam" id="PF17851"/>
    </source>
</evidence>
<dbReference type="EC" id="1.8.1.4" evidence="11"/>
<gene>
    <name evidence="16" type="primary">LPD1</name>
    <name evidence="16" type="ORF">V5O48_006547</name>
</gene>
<keyword evidence="5 11" id="KW-0274">FAD</keyword>
<evidence type="ECO:0000256" key="5">
    <source>
        <dbReference type="ARBA" id="ARBA00022827"/>
    </source>
</evidence>
<evidence type="ECO:0000256" key="7">
    <source>
        <dbReference type="ARBA" id="ARBA00023027"/>
    </source>
</evidence>
<dbReference type="PRINTS" id="PR00411">
    <property type="entry name" value="PNDRDTASEI"/>
</dbReference>
<evidence type="ECO:0000256" key="9">
    <source>
        <dbReference type="ARBA" id="ARBA00023284"/>
    </source>
</evidence>
<dbReference type="NCBIfam" id="TIGR01350">
    <property type="entry name" value="lipoamide_DH"/>
    <property type="match status" value="1"/>
</dbReference>
<dbReference type="PANTHER" id="PTHR22912">
    <property type="entry name" value="DISULFIDE OXIDOREDUCTASE"/>
    <property type="match status" value="1"/>
</dbReference>
<accession>A0ABR3FJT4</accession>
<dbReference type="Pfam" id="PF04616">
    <property type="entry name" value="Glyco_hydro_43"/>
    <property type="match status" value="1"/>
</dbReference>
<dbReference type="InterPro" id="IPR013320">
    <property type="entry name" value="ConA-like_dom_sf"/>
</dbReference>
<evidence type="ECO:0000313" key="16">
    <source>
        <dbReference type="EMBL" id="KAL0575431.1"/>
    </source>
</evidence>
<keyword evidence="6 11" id="KW-0560">Oxidoreductase</keyword>
<comment type="miscellaneous">
    <text evidence="11">The active site is a redox-active disulfide bond.</text>
</comment>
<dbReference type="Gene3D" id="2.115.10.20">
    <property type="entry name" value="Glycosyl hydrolase domain, family 43"/>
    <property type="match status" value="1"/>
</dbReference>
<evidence type="ECO:0000259" key="13">
    <source>
        <dbReference type="Pfam" id="PF02852"/>
    </source>
</evidence>
<reference evidence="16 17" key="1">
    <citation type="submission" date="2024-02" db="EMBL/GenBank/DDBJ databases">
        <title>A draft genome for the cacao thread blight pathogen Marasmius crinis-equi.</title>
        <authorList>
            <person name="Cohen S.P."/>
            <person name="Baruah I.K."/>
            <person name="Amoako-Attah I."/>
            <person name="Bukari Y."/>
            <person name="Meinhardt L.W."/>
            <person name="Bailey B.A."/>
        </authorList>
    </citation>
    <scope>NUCLEOTIDE SEQUENCE [LARGE SCALE GENOMIC DNA]</scope>
    <source>
        <strain evidence="16 17">GH-76</strain>
    </source>
</reference>
<dbReference type="InterPro" id="IPR041542">
    <property type="entry name" value="GH43_C2"/>
</dbReference>
<comment type="cofactor">
    <cofactor evidence="11">
        <name>FAD</name>
        <dbReference type="ChEBI" id="CHEBI:57692"/>
    </cofactor>
    <text evidence="11">Binds 1 FAD per subunit.</text>
</comment>
<comment type="similarity">
    <text evidence="2">Belongs to the glycosyl hydrolase 43 family.</text>
</comment>
<feature type="domain" description="FAD/NAD(P)-binding" evidence="14">
    <location>
        <begin position="47"/>
        <end position="381"/>
    </location>
</feature>
<comment type="caution">
    <text evidence="16">The sequence shown here is derived from an EMBL/GenBank/DDBJ whole genome shotgun (WGS) entry which is preliminary data.</text>
</comment>
<dbReference type="PANTHER" id="PTHR22912:SF151">
    <property type="entry name" value="DIHYDROLIPOYL DEHYDROGENASE, MITOCHONDRIAL"/>
    <property type="match status" value="1"/>
</dbReference>
<feature type="region of interest" description="Disordered" evidence="12">
    <location>
        <begin position="1020"/>
        <end position="1042"/>
    </location>
</feature>
<dbReference type="SUPFAM" id="SSF75005">
    <property type="entry name" value="Arabinanase/levansucrase/invertase"/>
    <property type="match status" value="1"/>
</dbReference>
<dbReference type="InterPro" id="IPR050151">
    <property type="entry name" value="Class-I_Pyr_Nuc-Dis_Oxidored"/>
</dbReference>
<name>A0ABR3FJT4_9AGAR</name>